<dbReference type="PaxDb" id="55529-EKX47562"/>
<dbReference type="HOGENOM" id="CLU_666391_0_0_1"/>
<organism evidence="1">
    <name type="scientific">Guillardia theta (strain CCMP2712)</name>
    <name type="common">Cryptophyte</name>
    <dbReference type="NCBI Taxonomy" id="905079"/>
    <lineage>
        <taxon>Eukaryota</taxon>
        <taxon>Cryptophyceae</taxon>
        <taxon>Pyrenomonadales</taxon>
        <taxon>Geminigeraceae</taxon>
        <taxon>Guillardia</taxon>
    </lineage>
</organism>
<dbReference type="RefSeq" id="XP_005834542.1">
    <property type="nucleotide sequence ID" value="XM_005834485.1"/>
</dbReference>
<sequence>MRSRMVRCSYGSKCAIVAMMAWDLMACSVNVKNSEQMWKRSKESCSLCSLPQDPLEAHFGSILLNPSMHLRGGQGQRKLLRLRQQRRQERMRDELELRGLSEIDGAMLKKKMTKRQQQQLQEPLPTWEEYREKLLEKEWKTAERRMKAIQRNEELQSLRTDQTFAKNEEDLSEEWQNLPPMRKVNDGKGHIDFVGESLCPPNITDINEKLVWIEDHYEPFDRYITMEDIIADQRATATVTAKEKLRACTKELIKDLNISVPGSLKEASIRVNTSKEDLDARVETMTMRLREILKLNSFDVDALCTYGIALHTWMDDADGAEYMFKRALLVNPKHATTLCSYARLLRDARGDHNKALELLRKAVEYEPENPWLKLVLKEDEWKSYANVRVDRKVDFSSKKSTDEGVGVQLAKDI</sequence>
<proteinExistence type="predicted"/>
<gene>
    <name evidence="1" type="ORF">GUITHDRAFT_106549</name>
</gene>
<protein>
    <submittedName>
        <fullName evidence="1 2">Uncharacterized protein</fullName>
    </submittedName>
</protein>
<evidence type="ECO:0000313" key="1">
    <source>
        <dbReference type="EMBL" id="EKX47562.1"/>
    </source>
</evidence>
<dbReference type="KEGG" id="gtt:GUITHDRAFT_106549"/>
<dbReference type="EnsemblProtists" id="EKX47562">
    <property type="protein sequence ID" value="EKX47562"/>
    <property type="gene ID" value="GUITHDRAFT_106549"/>
</dbReference>
<evidence type="ECO:0000313" key="2">
    <source>
        <dbReference type="EnsemblProtists" id="EKX47562"/>
    </source>
</evidence>
<accession>L1JGV2</accession>
<dbReference type="OrthoDB" id="10681934at2759"/>
<evidence type="ECO:0000313" key="3">
    <source>
        <dbReference type="Proteomes" id="UP000011087"/>
    </source>
</evidence>
<reference evidence="2" key="3">
    <citation type="submission" date="2016-03" db="UniProtKB">
        <authorList>
            <consortium name="EnsemblProtists"/>
        </authorList>
    </citation>
    <scope>IDENTIFICATION</scope>
</reference>
<dbReference type="InterPro" id="IPR011990">
    <property type="entry name" value="TPR-like_helical_dom_sf"/>
</dbReference>
<name>L1JGV2_GUITC</name>
<reference evidence="3" key="2">
    <citation type="submission" date="2012-11" db="EMBL/GenBank/DDBJ databases">
        <authorList>
            <person name="Kuo A."/>
            <person name="Curtis B.A."/>
            <person name="Tanifuji G."/>
            <person name="Burki F."/>
            <person name="Gruber A."/>
            <person name="Irimia M."/>
            <person name="Maruyama S."/>
            <person name="Arias M.C."/>
            <person name="Ball S.G."/>
            <person name="Gile G.H."/>
            <person name="Hirakawa Y."/>
            <person name="Hopkins J.F."/>
            <person name="Rensing S.A."/>
            <person name="Schmutz J."/>
            <person name="Symeonidi A."/>
            <person name="Elias M."/>
            <person name="Eveleigh R.J."/>
            <person name="Herman E.K."/>
            <person name="Klute M.J."/>
            <person name="Nakayama T."/>
            <person name="Obornik M."/>
            <person name="Reyes-Prieto A."/>
            <person name="Armbrust E.V."/>
            <person name="Aves S.J."/>
            <person name="Beiko R.G."/>
            <person name="Coutinho P."/>
            <person name="Dacks J.B."/>
            <person name="Durnford D.G."/>
            <person name="Fast N.M."/>
            <person name="Green B.R."/>
            <person name="Grisdale C."/>
            <person name="Hempe F."/>
            <person name="Henrissat B."/>
            <person name="Hoppner M.P."/>
            <person name="Ishida K.-I."/>
            <person name="Kim E."/>
            <person name="Koreny L."/>
            <person name="Kroth P.G."/>
            <person name="Liu Y."/>
            <person name="Malik S.-B."/>
            <person name="Maier U.G."/>
            <person name="McRose D."/>
            <person name="Mock T."/>
            <person name="Neilson J.A."/>
            <person name="Onodera N.T."/>
            <person name="Poole A.M."/>
            <person name="Pritham E.J."/>
            <person name="Richards T.A."/>
            <person name="Rocap G."/>
            <person name="Roy S.W."/>
            <person name="Sarai C."/>
            <person name="Schaack S."/>
            <person name="Shirato S."/>
            <person name="Slamovits C.H."/>
            <person name="Spencer D.F."/>
            <person name="Suzuki S."/>
            <person name="Worden A.Z."/>
            <person name="Zauner S."/>
            <person name="Barry K."/>
            <person name="Bell C."/>
            <person name="Bharti A.K."/>
            <person name="Crow J.A."/>
            <person name="Grimwood J."/>
            <person name="Kramer R."/>
            <person name="Lindquist E."/>
            <person name="Lucas S."/>
            <person name="Salamov A."/>
            <person name="McFadden G.I."/>
            <person name="Lane C.E."/>
            <person name="Keeling P.J."/>
            <person name="Gray M.W."/>
            <person name="Grigoriev I.V."/>
            <person name="Archibald J.M."/>
        </authorList>
    </citation>
    <scope>NUCLEOTIDE SEQUENCE</scope>
    <source>
        <strain evidence="3">CCMP2712</strain>
    </source>
</reference>
<dbReference type="SUPFAM" id="SSF48452">
    <property type="entry name" value="TPR-like"/>
    <property type="match status" value="1"/>
</dbReference>
<keyword evidence="3" id="KW-1185">Reference proteome</keyword>
<dbReference type="GeneID" id="17304251"/>
<dbReference type="AlphaFoldDB" id="L1JGV2"/>
<dbReference type="EMBL" id="JH992989">
    <property type="protein sequence ID" value="EKX47562.1"/>
    <property type="molecule type" value="Genomic_DNA"/>
</dbReference>
<dbReference type="Gene3D" id="1.25.40.10">
    <property type="entry name" value="Tetratricopeptide repeat domain"/>
    <property type="match status" value="1"/>
</dbReference>
<dbReference type="Proteomes" id="UP000011087">
    <property type="component" value="Unassembled WGS sequence"/>
</dbReference>
<reference evidence="1 3" key="1">
    <citation type="journal article" date="2012" name="Nature">
        <title>Algal genomes reveal evolutionary mosaicism and the fate of nucleomorphs.</title>
        <authorList>
            <consortium name="DOE Joint Genome Institute"/>
            <person name="Curtis B.A."/>
            <person name="Tanifuji G."/>
            <person name="Burki F."/>
            <person name="Gruber A."/>
            <person name="Irimia M."/>
            <person name="Maruyama S."/>
            <person name="Arias M.C."/>
            <person name="Ball S.G."/>
            <person name="Gile G.H."/>
            <person name="Hirakawa Y."/>
            <person name="Hopkins J.F."/>
            <person name="Kuo A."/>
            <person name="Rensing S.A."/>
            <person name="Schmutz J."/>
            <person name="Symeonidi A."/>
            <person name="Elias M."/>
            <person name="Eveleigh R.J."/>
            <person name="Herman E.K."/>
            <person name="Klute M.J."/>
            <person name="Nakayama T."/>
            <person name="Obornik M."/>
            <person name="Reyes-Prieto A."/>
            <person name="Armbrust E.V."/>
            <person name="Aves S.J."/>
            <person name="Beiko R.G."/>
            <person name="Coutinho P."/>
            <person name="Dacks J.B."/>
            <person name="Durnford D.G."/>
            <person name="Fast N.M."/>
            <person name="Green B.R."/>
            <person name="Grisdale C.J."/>
            <person name="Hempel F."/>
            <person name="Henrissat B."/>
            <person name="Hoppner M.P."/>
            <person name="Ishida K."/>
            <person name="Kim E."/>
            <person name="Koreny L."/>
            <person name="Kroth P.G."/>
            <person name="Liu Y."/>
            <person name="Malik S.B."/>
            <person name="Maier U.G."/>
            <person name="McRose D."/>
            <person name="Mock T."/>
            <person name="Neilson J.A."/>
            <person name="Onodera N.T."/>
            <person name="Poole A.M."/>
            <person name="Pritham E.J."/>
            <person name="Richards T.A."/>
            <person name="Rocap G."/>
            <person name="Roy S.W."/>
            <person name="Sarai C."/>
            <person name="Schaack S."/>
            <person name="Shirato S."/>
            <person name="Slamovits C.H."/>
            <person name="Spencer D.F."/>
            <person name="Suzuki S."/>
            <person name="Worden A.Z."/>
            <person name="Zauner S."/>
            <person name="Barry K."/>
            <person name="Bell C."/>
            <person name="Bharti A.K."/>
            <person name="Crow J.A."/>
            <person name="Grimwood J."/>
            <person name="Kramer R."/>
            <person name="Lindquist E."/>
            <person name="Lucas S."/>
            <person name="Salamov A."/>
            <person name="McFadden G.I."/>
            <person name="Lane C.E."/>
            <person name="Keeling P.J."/>
            <person name="Gray M.W."/>
            <person name="Grigoriev I.V."/>
            <person name="Archibald J.M."/>
        </authorList>
    </citation>
    <scope>NUCLEOTIDE SEQUENCE</scope>
    <source>
        <strain evidence="1 3">CCMP2712</strain>
    </source>
</reference>